<dbReference type="Pfam" id="PF00078">
    <property type="entry name" value="RVT_1"/>
    <property type="match status" value="1"/>
</dbReference>
<comment type="caution">
    <text evidence="2">The sequence shown here is derived from an EMBL/GenBank/DDBJ whole genome shotgun (WGS) entry which is preliminary data.</text>
</comment>
<evidence type="ECO:0000313" key="2">
    <source>
        <dbReference type="EMBL" id="KAL0447911.1"/>
    </source>
</evidence>
<evidence type="ECO:0000259" key="1">
    <source>
        <dbReference type="Pfam" id="PF00078"/>
    </source>
</evidence>
<dbReference type="AlphaFoldDB" id="A0AAW2X713"/>
<accession>A0AAW2X713</accession>
<organism evidence="2">
    <name type="scientific">Sesamum latifolium</name>
    <dbReference type="NCBI Taxonomy" id="2727402"/>
    <lineage>
        <taxon>Eukaryota</taxon>
        <taxon>Viridiplantae</taxon>
        <taxon>Streptophyta</taxon>
        <taxon>Embryophyta</taxon>
        <taxon>Tracheophyta</taxon>
        <taxon>Spermatophyta</taxon>
        <taxon>Magnoliopsida</taxon>
        <taxon>eudicotyledons</taxon>
        <taxon>Gunneridae</taxon>
        <taxon>Pentapetalae</taxon>
        <taxon>asterids</taxon>
        <taxon>lamiids</taxon>
        <taxon>Lamiales</taxon>
        <taxon>Pedaliaceae</taxon>
        <taxon>Sesamum</taxon>
    </lineage>
</organism>
<sequence length="141" mass="16003">MAAGHIKEIQFPELLSNIVLVPKPGGKWRMCIDFRDLIKACPKDFYPLPRIDQLVDSTSRCELLTMMDASQGYHQIMLAPEDCKRVSLIASACTVCYVAIPFRLKNAKATYQQLVDKIFHPQIGRNVEVYVDDMLVKSKEA</sequence>
<feature type="domain" description="Reverse transcriptase" evidence="1">
    <location>
        <begin position="21"/>
        <end position="139"/>
    </location>
</feature>
<reference evidence="2" key="2">
    <citation type="journal article" date="2024" name="Plant">
        <title>Genomic evolution and insights into agronomic trait innovations of Sesamum species.</title>
        <authorList>
            <person name="Miao H."/>
            <person name="Wang L."/>
            <person name="Qu L."/>
            <person name="Liu H."/>
            <person name="Sun Y."/>
            <person name="Le M."/>
            <person name="Wang Q."/>
            <person name="Wei S."/>
            <person name="Zheng Y."/>
            <person name="Lin W."/>
            <person name="Duan Y."/>
            <person name="Cao H."/>
            <person name="Xiong S."/>
            <person name="Wang X."/>
            <person name="Wei L."/>
            <person name="Li C."/>
            <person name="Ma Q."/>
            <person name="Ju M."/>
            <person name="Zhao R."/>
            <person name="Li G."/>
            <person name="Mu C."/>
            <person name="Tian Q."/>
            <person name="Mei H."/>
            <person name="Zhang T."/>
            <person name="Gao T."/>
            <person name="Zhang H."/>
        </authorList>
    </citation>
    <scope>NUCLEOTIDE SEQUENCE</scope>
    <source>
        <strain evidence="2">KEN1</strain>
    </source>
</reference>
<dbReference type="EMBL" id="JACGWN010000006">
    <property type="protein sequence ID" value="KAL0447911.1"/>
    <property type="molecule type" value="Genomic_DNA"/>
</dbReference>
<dbReference type="InterPro" id="IPR000477">
    <property type="entry name" value="RT_dom"/>
</dbReference>
<dbReference type="Gene3D" id="3.30.70.270">
    <property type="match status" value="1"/>
</dbReference>
<dbReference type="InterPro" id="IPR043128">
    <property type="entry name" value="Rev_trsase/Diguanyl_cyclase"/>
</dbReference>
<gene>
    <name evidence="2" type="ORF">Slati_1919000</name>
</gene>
<dbReference type="InterPro" id="IPR053134">
    <property type="entry name" value="RNA-dir_DNA_polymerase"/>
</dbReference>
<dbReference type="CDD" id="cd01647">
    <property type="entry name" value="RT_LTR"/>
    <property type="match status" value="1"/>
</dbReference>
<proteinExistence type="predicted"/>
<reference evidence="2" key="1">
    <citation type="submission" date="2020-06" db="EMBL/GenBank/DDBJ databases">
        <authorList>
            <person name="Li T."/>
            <person name="Hu X."/>
            <person name="Zhang T."/>
            <person name="Song X."/>
            <person name="Zhang H."/>
            <person name="Dai N."/>
            <person name="Sheng W."/>
            <person name="Hou X."/>
            <person name="Wei L."/>
        </authorList>
    </citation>
    <scope>NUCLEOTIDE SEQUENCE</scope>
    <source>
        <strain evidence="2">KEN1</strain>
        <tissue evidence="2">Leaf</tissue>
    </source>
</reference>
<name>A0AAW2X713_9LAMI</name>
<dbReference type="PANTHER" id="PTHR24559:SF444">
    <property type="entry name" value="REVERSE TRANSCRIPTASE DOMAIN-CONTAINING PROTEIN"/>
    <property type="match status" value="1"/>
</dbReference>
<protein>
    <submittedName>
        <fullName evidence="2">Pro-Pol polyprotein</fullName>
    </submittedName>
</protein>
<dbReference type="Gene3D" id="3.10.10.10">
    <property type="entry name" value="HIV Type 1 Reverse Transcriptase, subunit A, domain 1"/>
    <property type="match status" value="1"/>
</dbReference>
<dbReference type="SUPFAM" id="SSF56672">
    <property type="entry name" value="DNA/RNA polymerases"/>
    <property type="match status" value="1"/>
</dbReference>
<dbReference type="PANTHER" id="PTHR24559">
    <property type="entry name" value="TRANSPOSON TY3-I GAG-POL POLYPROTEIN"/>
    <property type="match status" value="1"/>
</dbReference>
<dbReference type="InterPro" id="IPR043502">
    <property type="entry name" value="DNA/RNA_pol_sf"/>
</dbReference>